<accession>A0A060LWR4</accession>
<dbReference type="Pfam" id="PF01810">
    <property type="entry name" value="LysE"/>
    <property type="match status" value="1"/>
</dbReference>
<dbReference type="GO" id="GO:0005886">
    <property type="term" value="C:plasma membrane"/>
    <property type="evidence" value="ECO:0007669"/>
    <property type="project" value="UniProtKB-SubCell"/>
</dbReference>
<dbReference type="RefSeq" id="WP_038482945.1">
    <property type="nucleotide sequence ID" value="NZ_CP003923.1"/>
</dbReference>
<dbReference type="EMBL" id="CP003923">
    <property type="protein sequence ID" value="AIC95716.1"/>
    <property type="molecule type" value="Genomic_DNA"/>
</dbReference>
<dbReference type="Proteomes" id="UP000027142">
    <property type="component" value="Chromosome"/>
</dbReference>
<dbReference type="OrthoDB" id="5638726at2"/>
<feature type="transmembrane region" description="Helical" evidence="6">
    <location>
        <begin position="73"/>
        <end position="91"/>
    </location>
</feature>
<keyword evidence="2" id="KW-1003">Cell membrane</keyword>
<feature type="transmembrane region" description="Helical" evidence="6">
    <location>
        <begin position="40"/>
        <end position="67"/>
    </location>
</feature>
<feature type="transmembrane region" description="Helical" evidence="6">
    <location>
        <begin position="186"/>
        <end position="206"/>
    </location>
</feature>
<keyword evidence="5 6" id="KW-0472">Membrane</keyword>
<dbReference type="InterPro" id="IPR001123">
    <property type="entry name" value="LeuE-type"/>
</dbReference>
<dbReference type="KEGG" id="ble:BleG1_3152"/>
<evidence type="ECO:0000256" key="6">
    <source>
        <dbReference type="SAM" id="Phobius"/>
    </source>
</evidence>
<dbReference type="PATRIC" id="fig|1246626.3.peg.3144"/>
<dbReference type="AlphaFoldDB" id="A0A060LWR4"/>
<proteinExistence type="predicted"/>
<keyword evidence="8" id="KW-1185">Reference proteome</keyword>
<name>A0A060LWR4_9BACI</name>
<protein>
    <submittedName>
        <fullName evidence="7">Amino-acid transporter yisU</fullName>
    </submittedName>
</protein>
<gene>
    <name evidence="7" type="ORF">BleG1_3152</name>
</gene>
<feature type="transmembrane region" description="Helical" evidence="6">
    <location>
        <begin position="111"/>
        <end position="133"/>
    </location>
</feature>
<keyword evidence="4 6" id="KW-1133">Transmembrane helix</keyword>
<evidence type="ECO:0000256" key="5">
    <source>
        <dbReference type="ARBA" id="ARBA00023136"/>
    </source>
</evidence>
<organism evidence="7 8">
    <name type="scientific">Shouchella lehensis G1</name>
    <dbReference type="NCBI Taxonomy" id="1246626"/>
    <lineage>
        <taxon>Bacteria</taxon>
        <taxon>Bacillati</taxon>
        <taxon>Bacillota</taxon>
        <taxon>Bacilli</taxon>
        <taxon>Bacillales</taxon>
        <taxon>Bacillaceae</taxon>
        <taxon>Shouchella</taxon>
    </lineage>
</organism>
<dbReference type="HOGENOM" id="CLU_087840_4_0_9"/>
<dbReference type="eggNOG" id="COG1279">
    <property type="taxonomic scope" value="Bacteria"/>
</dbReference>
<comment type="subcellular location">
    <subcellularLocation>
        <location evidence="1">Cell membrane</location>
        <topology evidence="1">Multi-pass membrane protein</topology>
    </subcellularLocation>
</comment>
<feature type="transmembrane region" description="Helical" evidence="6">
    <location>
        <begin position="145"/>
        <end position="165"/>
    </location>
</feature>
<feature type="transmembrane region" description="Helical" evidence="6">
    <location>
        <begin position="6"/>
        <end position="28"/>
    </location>
</feature>
<evidence type="ECO:0000256" key="2">
    <source>
        <dbReference type="ARBA" id="ARBA00022475"/>
    </source>
</evidence>
<evidence type="ECO:0000256" key="3">
    <source>
        <dbReference type="ARBA" id="ARBA00022692"/>
    </source>
</evidence>
<evidence type="ECO:0000256" key="1">
    <source>
        <dbReference type="ARBA" id="ARBA00004651"/>
    </source>
</evidence>
<evidence type="ECO:0000256" key="4">
    <source>
        <dbReference type="ARBA" id="ARBA00022989"/>
    </source>
</evidence>
<evidence type="ECO:0000313" key="7">
    <source>
        <dbReference type="EMBL" id="AIC95716.1"/>
    </source>
</evidence>
<dbReference type="GO" id="GO:0015171">
    <property type="term" value="F:amino acid transmembrane transporter activity"/>
    <property type="evidence" value="ECO:0007669"/>
    <property type="project" value="TreeGrafter"/>
</dbReference>
<reference evidence="7 8" key="1">
    <citation type="journal article" date="2014" name="Gene">
        <title>A comparative genomic analysis of the alkalitolerant soil bacterium Bacillus lehensis G1.</title>
        <authorList>
            <person name="Noor Y.M."/>
            <person name="Samsulrizal N.H."/>
            <person name="Jema'on N.A."/>
            <person name="Low K.O."/>
            <person name="Ramli A.N."/>
            <person name="Alias N.I."/>
            <person name="Damis S.I."/>
            <person name="Fuzi S.F."/>
            <person name="Isa M.N."/>
            <person name="Murad A.M."/>
            <person name="Raih M.F."/>
            <person name="Bakar F.D."/>
            <person name="Najimudin N."/>
            <person name="Mahadi N.M."/>
            <person name="Illias R.M."/>
        </authorList>
    </citation>
    <scope>NUCLEOTIDE SEQUENCE [LARGE SCALE GENOMIC DNA]</scope>
    <source>
        <strain evidence="7 8">G1</strain>
    </source>
</reference>
<dbReference type="STRING" id="1246626.BleG1_3152"/>
<dbReference type="PANTHER" id="PTHR30086:SF20">
    <property type="entry name" value="ARGININE EXPORTER PROTEIN ARGO-RELATED"/>
    <property type="match status" value="1"/>
</dbReference>
<evidence type="ECO:0000313" key="8">
    <source>
        <dbReference type="Proteomes" id="UP000027142"/>
    </source>
</evidence>
<dbReference type="PANTHER" id="PTHR30086">
    <property type="entry name" value="ARGININE EXPORTER PROTEIN ARGO"/>
    <property type="match status" value="1"/>
</dbReference>
<sequence length="207" mass="22522">MFSAILHGIILSAGLILTLGPQNIFIFNQGAMHQNIRKSLPAVITAAICDTILILLAVLGVSLVVMTIPQLQLILYILGFIFLLYIGFSIWKSDAGGVKEKKAPMSAKKQIIFASSVSILNPHAIMDTVGVIGTSSLRYTNTSDTLAFAIACIVVSWVAFFILAIMGKYVKSIDKDGRIVLMINKVSALMIWGISFLIGYQILLIIY</sequence>
<keyword evidence="3 6" id="KW-0812">Transmembrane</keyword>